<feature type="binding site" evidence="2">
    <location>
        <position position="86"/>
    </location>
    <ligand>
        <name>Mg(2+)</name>
        <dbReference type="ChEBI" id="CHEBI:18420"/>
        <label>3</label>
    </ligand>
</feature>
<dbReference type="Pfam" id="PF00586">
    <property type="entry name" value="AIRS"/>
    <property type="match status" value="1"/>
</dbReference>
<reference evidence="5 6" key="1">
    <citation type="submission" date="2024-02" db="EMBL/GenBank/DDBJ databases">
        <title>A novel Wenzhouxiangellaceae bacterium, isolated from coastal sediments.</title>
        <authorList>
            <person name="Du Z.-J."/>
            <person name="Ye Y.-Q."/>
            <person name="Zhang X.-Y."/>
        </authorList>
    </citation>
    <scope>NUCLEOTIDE SEQUENCE [LARGE SCALE GENOMIC DNA]</scope>
    <source>
        <strain evidence="5 6">CH-27</strain>
    </source>
</reference>
<keyword evidence="2" id="KW-0067">ATP-binding</keyword>
<feature type="binding site" evidence="2">
    <location>
        <position position="272"/>
    </location>
    <ligand>
        <name>substrate</name>
    </ligand>
</feature>
<feature type="binding site" evidence="2">
    <location>
        <position position="224"/>
    </location>
    <ligand>
        <name>ATP</name>
        <dbReference type="ChEBI" id="CHEBI:30616"/>
    </ligand>
</feature>
<dbReference type="EC" id="2.7.4.16" evidence="2"/>
<keyword evidence="1 2" id="KW-0784">Thiamine biosynthesis</keyword>
<dbReference type="InterPro" id="IPR010918">
    <property type="entry name" value="PurM-like_C_dom"/>
</dbReference>
<evidence type="ECO:0000256" key="1">
    <source>
        <dbReference type="ARBA" id="ARBA00022977"/>
    </source>
</evidence>
<sequence length="335" mass="34716">MSAEESTPKPGEFDLIRHLADAAGRYDNDVPRPAAVGIGDDAAVLDVDPGCQLVVTTDTLVAGVHFEADAAPGDIGYKALAVNLSDLAAMGATPAWHFLNLTGPPPDREWLGAFAAGMGELAGSEGTQLAGGDTTGGPMSVTVTALGQVPRGQALLRSTAQPGDRIVVSGMPGLAARALRWPERSPALEDAATTEAFRRLHRPRPRLALGRCLRGVAHACIDISDGLAADLGHILDASGLGAELWLDRLPDSPVFSGMTLESRWNLQLGGGDDYELCFTVPDAAGDLSALEEAAGVALTVIGRIRKGAGLDCIDADGAAFSPRTAGWDHFRSDPA</sequence>
<dbReference type="SUPFAM" id="SSF55326">
    <property type="entry name" value="PurM N-terminal domain-like"/>
    <property type="match status" value="1"/>
</dbReference>
<feature type="binding site" evidence="2">
    <location>
        <position position="58"/>
    </location>
    <ligand>
        <name>Mg(2+)</name>
        <dbReference type="ChEBI" id="CHEBI:18420"/>
        <label>2</label>
    </ligand>
</feature>
<dbReference type="SUPFAM" id="SSF56042">
    <property type="entry name" value="PurM C-terminal domain-like"/>
    <property type="match status" value="1"/>
</dbReference>
<dbReference type="GO" id="GO:0009228">
    <property type="term" value="P:thiamine biosynthetic process"/>
    <property type="evidence" value="ECO:0007669"/>
    <property type="project" value="UniProtKB-KW"/>
</dbReference>
<dbReference type="Proteomes" id="UP001359886">
    <property type="component" value="Unassembled WGS sequence"/>
</dbReference>
<organism evidence="5 6">
    <name type="scientific">Elongatibacter sediminis</name>
    <dbReference type="NCBI Taxonomy" id="3119006"/>
    <lineage>
        <taxon>Bacteria</taxon>
        <taxon>Pseudomonadati</taxon>
        <taxon>Pseudomonadota</taxon>
        <taxon>Gammaproteobacteria</taxon>
        <taxon>Chromatiales</taxon>
        <taxon>Wenzhouxiangellaceae</taxon>
        <taxon>Elongatibacter</taxon>
    </lineage>
</organism>
<accession>A0AAW9R8D4</accession>
<keyword evidence="2 5" id="KW-0418">Kinase</keyword>
<dbReference type="PANTHER" id="PTHR30270:SF0">
    <property type="entry name" value="THIAMINE-MONOPHOSPHATE KINASE"/>
    <property type="match status" value="1"/>
</dbReference>
<feature type="binding site" evidence="2">
    <location>
        <position position="86"/>
    </location>
    <ligand>
        <name>Mg(2+)</name>
        <dbReference type="ChEBI" id="CHEBI:18420"/>
        <label>2</label>
    </ligand>
</feature>
<protein>
    <recommendedName>
        <fullName evidence="2">Thiamine-monophosphate kinase</fullName>
        <shortName evidence="2">TMP kinase</shortName>
        <shortName evidence="2">Thiamine-phosphate kinase</shortName>
        <ecNumber evidence="2">2.7.4.16</ecNumber>
    </recommendedName>
</protein>
<dbReference type="GO" id="GO:0000287">
    <property type="term" value="F:magnesium ion binding"/>
    <property type="evidence" value="ECO:0007669"/>
    <property type="project" value="UniProtKB-UniRule"/>
</dbReference>
<feature type="binding site" evidence="2">
    <location>
        <position position="41"/>
    </location>
    <ligand>
        <name>Mg(2+)</name>
        <dbReference type="ChEBI" id="CHEBI:18420"/>
        <label>3</label>
    </ligand>
</feature>
<feature type="binding site" evidence="2">
    <location>
        <position position="133"/>
    </location>
    <ligand>
        <name>Mg(2+)</name>
        <dbReference type="ChEBI" id="CHEBI:18420"/>
        <label>1</label>
    </ligand>
</feature>
<feature type="domain" description="PurM-like C-terminal" evidence="4">
    <location>
        <begin position="161"/>
        <end position="310"/>
    </location>
</feature>
<feature type="binding site" evidence="2">
    <location>
        <position position="56"/>
    </location>
    <ligand>
        <name>Mg(2+)</name>
        <dbReference type="ChEBI" id="CHEBI:18420"/>
        <label>4</label>
    </ligand>
</feature>
<dbReference type="PIRSF" id="PIRSF005303">
    <property type="entry name" value="Thiam_monoph_kin"/>
    <property type="match status" value="1"/>
</dbReference>
<comment type="caution">
    <text evidence="2">Lacks conserved residue(s) required for the propagation of feature annotation.</text>
</comment>
<proteinExistence type="inferred from homology"/>
<comment type="catalytic activity">
    <reaction evidence="2">
        <text>thiamine phosphate + ATP = thiamine diphosphate + ADP</text>
        <dbReference type="Rhea" id="RHEA:15913"/>
        <dbReference type="ChEBI" id="CHEBI:30616"/>
        <dbReference type="ChEBI" id="CHEBI:37575"/>
        <dbReference type="ChEBI" id="CHEBI:58937"/>
        <dbReference type="ChEBI" id="CHEBI:456216"/>
        <dbReference type="EC" id="2.7.4.16"/>
    </reaction>
</comment>
<comment type="function">
    <text evidence="2">Catalyzes the ATP-dependent phosphorylation of thiamine-monophosphate (TMP) to form thiamine-pyrophosphate (TPP), the active form of vitamin B1.</text>
</comment>
<dbReference type="CDD" id="cd02194">
    <property type="entry name" value="ThiL"/>
    <property type="match status" value="1"/>
</dbReference>
<dbReference type="Pfam" id="PF02769">
    <property type="entry name" value="AIRS_C"/>
    <property type="match status" value="1"/>
</dbReference>
<dbReference type="PANTHER" id="PTHR30270">
    <property type="entry name" value="THIAMINE-MONOPHOSPHATE KINASE"/>
    <property type="match status" value="1"/>
</dbReference>
<feature type="binding site" evidence="2">
    <location>
        <begin position="132"/>
        <end position="133"/>
    </location>
    <ligand>
        <name>ATP</name>
        <dbReference type="ChEBI" id="CHEBI:30616"/>
    </ligand>
</feature>
<evidence type="ECO:0000256" key="2">
    <source>
        <dbReference type="HAMAP-Rule" id="MF_02128"/>
    </source>
</evidence>
<dbReference type="EMBL" id="JAZHOG010000011">
    <property type="protein sequence ID" value="MEJ8569007.1"/>
    <property type="molecule type" value="Genomic_DNA"/>
</dbReference>
<comment type="caution">
    <text evidence="5">The sequence shown here is derived from an EMBL/GenBank/DDBJ whole genome shotgun (WGS) entry which is preliminary data.</text>
</comment>
<dbReference type="InterPro" id="IPR036921">
    <property type="entry name" value="PurM-like_N_sf"/>
</dbReference>
<comment type="miscellaneous">
    <text evidence="2">Reaction mechanism of ThiL seems to utilize a direct, inline transfer of the gamma-phosphate of ATP to TMP rather than a phosphorylated enzyme intermediate.</text>
</comment>
<evidence type="ECO:0000313" key="5">
    <source>
        <dbReference type="EMBL" id="MEJ8569007.1"/>
    </source>
</evidence>
<keyword evidence="2" id="KW-0479">Metal-binding</keyword>
<comment type="similarity">
    <text evidence="2">Belongs to the thiamine-monophosphate kinase family.</text>
</comment>
<dbReference type="InterPro" id="IPR006283">
    <property type="entry name" value="ThiL-like"/>
</dbReference>
<feature type="binding site" evidence="2">
    <location>
        <position position="157"/>
    </location>
    <ligand>
        <name>ATP</name>
        <dbReference type="ChEBI" id="CHEBI:30616"/>
    </ligand>
</feature>
<feature type="binding site" evidence="2">
    <location>
        <position position="222"/>
    </location>
    <ligand>
        <name>Mg(2+)</name>
        <dbReference type="ChEBI" id="CHEBI:18420"/>
        <label>3</label>
    </ligand>
</feature>
<feature type="binding site" evidence="2">
    <location>
        <position position="57"/>
    </location>
    <ligand>
        <name>Mg(2+)</name>
        <dbReference type="ChEBI" id="CHEBI:18420"/>
        <label>1</label>
    </ligand>
</feature>
<dbReference type="HAMAP" id="MF_02128">
    <property type="entry name" value="TMP_kinase"/>
    <property type="match status" value="1"/>
</dbReference>
<keyword evidence="2 5" id="KW-0808">Transferase</keyword>
<dbReference type="Gene3D" id="3.30.1330.10">
    <property type="entry name" value="PurM-like, N-terminal domain"/>
    <property type="match status" value="1"/>
</dbReference>
<dbReference type="GO" id="GO:0005524">
    <property type="term" value="F:ATP binding"/>
    <property type="evidence" value="ECO:0007669"/>
    <property type="project" value="UniProtKB-UniRule"/>
</dbReference>
<evidence type="ECO:0000313" key="6">
    <source>
        <dbReference type="Proteomes" id="UP001359886"/>
    </source>
</evidence>
<feature type="binding site" evidence="2">
    <location>
        <position position="327"/>
    </location>
    <ligand>
        <name>substrate</name>
    </ligand>
</feature>
<feature type="binding site" evidence="2">
    <location>
        <position position="58"/>
    </location>
    <ligand>
        <name>Mg(2+)</name>
        <dbReference type="ChEBI" id="CHEBI:18420"/>
        <label>1</label>
    </ligand>
</feature>
<feature type="binding site" evidence="2">
    <location>
        <position position="225"/>
    </location>
    <ligand>
        <name>Mg(2+)</name>
        <dbReference type="ChEBI" id="CHEBI:18420"/>
        <label>5</label>
    </ligand>
</feature>
<evidence type="ECO:0000259" key="4">
    <source>
        <dbReference type="Pfam" id="PF02769"/>
    </source>
</evidence>
<keyword evidence="2" id="KW-0547">Nucleotide-binding</keyword>
<dbReference type="Gene3D" id="3.90.650.10">
    <property type="entry name" value="PurM-like C-terminal domain"/>
    <property type="match status" value="1"/>
</dbReference>
<dbReference type="InterPro" id="IPR016188">
    <property type="entry name" value="PurM-like_N"/>
</dbReference>
<comment type="pathway">
    <text evidence="2">Cofactor biosynthesis; thiamine diphosphate biosynthesis; thiamine diphosphate from thiamine phosphate: step 1/1.</text>
</comment>
<dbReference type="GO" id="GO:0009030">
    <property type="term" value="F:thiamine-phosphate kinase activity"/>
    <property type="evidence" value="ECO:0007669"/>
    <property type="project" value="UniProtKB-UniRule"/>
</dbReference>
<feature type="domain" description="PurM-like N-terminal" evidence="3">
    <location>
        <begin position="39"/>
        <end position="149"/>
    </location>
</feature>
<keyword evidence="2" id="KW-0460">Magnesium</keyword>
<feature type="binding site" evidence="2">
    <location>
        <position position="41"/>
    </location>
    <ligand>
        <name>Mg(2+)</name>
        <dbReference type="ChEBI" id="CHEBI:18420"/>
        <label>4</label>
    </ligand>
</feature>
<feature type="binding site" evidence="2">
    <location>
        <position position="86"/>
    </location>
    <ligand>
        <name>Mg(2+)</name>
        <dbReference type="ChEBI" id="CHEBI:18420"/>
        <label>4</label>
    </ligand>
</feature>
<feature type="binding site" evidence="2">
    <location>
        <position position="65"/>
    </location>
    <ligand>
        <name>substrate</name>
    </ligand>
</feature>
<dbReference type="AlphaFoldDB" id="A0AAW9R8D4"/>
<dbReference type="InterPro" id="IPR036676">
    <property type="entry name" value="PurM-like_C_sf"/>
</dbReference>
<evidence type="ECO:0000259" key="3">
    <source>
        <dbReference type="Pfam" id="PF00586"/>
    </source>
</evidence>
<dbReference type="GO" id="GO:0009229">
    <property type="term" value="P:thiamine diphosphate biosynthetic process"/>
    <property type="evidence" value="ECO:0007669"/>
    <property type="project" value="UniProtKB-UniRule"/>
</dbReference>
<name>A0AAW9R8D4_9GAMM</name>
<keyword evidence="6" id="KW-1185">Reference proteome</keyword>
<dbReference type="RefSeq" id="WP_354696332.1">
    <property type="nucleotide sequence ID" value="NZ_JAZHOG010000011.1"/>
</dbReference>
<dbReference type="NCBIfam" id="TIGR01379">
    <property type="entry name" value="thiL"/>
    <property type="match status" value="1"/>
</dbReference>
<gene>
    <name evidence="2 5" type="primary">thiL</name>
    <name evidence="5" type="ORF">V3330_15355</name>
</gene>